<dbReference type="Proteomes" id="UP001217089">
    <property type="component" value="Unassembled WGS sequence"/>
</dbReference>
<feature type="region of interest" description="Disordered" evidence="1">
    <location>
        <begin position="1"/>
        <end position="40"/>
    </location>
</feature>
<comment type="caution">
    <text evidence="2">The sequence shown here is derived from an EMBL/GenBank/DDBJ whole genome shotgun (WGS) entry which is preliminary data.</text>
</comment>
<keyword evidence="3" id="KW-1185">Reference proteome</keyword>
<dbReference type="EMBL" id="JARBDR010000917">
    <property type="protein sequence ID" value="KAJ8303564.1"/>
    <property type="molecule type" value="Genomic_DNA"/>
</dbReference>
<evidence type="ECO:0000256" key="1">
    <source>
        <dbReference type="SAM" id="MobiDB-lite"/>
    </source>
</evidence>
<protein>
    <submittedName>
        <fullName evidence="2">Uncharacterized protein</fullName>
    </submittedName>
</protein>
<reference evidence="2 3" key="1">
    <citation type="submission" date="2022-12" db="EMBL/GenBank/DDBJ databases">
        <title>Chromosome-level genome of Tegillarca granosa.</title>
        <authorList>
            <person name="Kim J."/>
        </authorList>
    </citation>
    <scope>NUCLEOTIDE SEQUENCE [LARGE SCALE GENOMIC DNA]</scope>
    <source>
        <strain evidence="2">Teg-2019</strain>
        <tissue evidence="2">Adductor muscle</tissue>
    </source>
</reference>
<accession>A0ABQ9EE27</accession>
<name>A0ABQ9EE27_TEGGR</name>
<feature type="compositionally biased region" description="Polar residues" evidence="1">
    <location>
        <begin position="14"/>
        <end position="40"/>
    </location>
</feature>
<evidence type="ECO:0000313" key="2">
    <source>
        <dbReference type="EMBL" id="KAJ8303564.1"/>
    </source>
</evidence>
<sequence>MQSKGTRNARGVIGQNNFLQNPQQNTKPAGLSFNNHSLDY</sequence>
<proteinExistence type="predicted"/>
<gene>
    <name evidence="2" type="ORF">KUTeg_019960</name>
</gene>
<evidence type="ECO:0000313" key="3">
    <source>
        <dbReference type="Proteomes" id="UP001217089"/>
    </source>
</evidence>
<organism evidence="2 3">
    <name type="scientific">Tegillarca granosa</name>
    <name type="common">Malaysian cockle</name>
    <name type="synonym">Anadara granosa</name>
    <dbReference type="NCBI Taxonomy" id="220873"/>
    <lineage>
        <taxon>Eukaryota</taxon>
        <taxon>Metazoa</taxon>
        <taxon>Spiralia</taxon>
        <taxon>Lophotrochozoa</taxon>
        <taxon>Mollusca</taxon>
        <taxon>Bivalvia</taxon>
        <taxon>Autobranchia</taxon>
        <taxon>Pteriomorphia</taxon>
        <taxon>Arcoida</taxon>
        <taxon>Arcoidea</taxon>
        <taxon>Arcidae</taxon>
        <taxon>Tegillarca</taxon>
    </lineage>
</organism>